<feature type="transmembrane region" description="Helical" evidence="7">
    <location>
        <begin position="184"/>
        <end position="205"/>
    </location>
</feature>
<keyword evidence="3" id="KW-1003">Cell membrane</keyword>
<dbReference type="PANTHER" id="PTHR43141:SF4">
    <property type="entry name" value="CYTOCHROME BD2 SUBUNIT II"/>
    <property type="match status" value="1"/>
</dbReference>
<dbReference type="Proteomes" id="UP001228139">
    <property type="component" value="Chromosome"/>
</dbReference>
<name>A0AA50DPL5_9GAMM</name>
<evidence type="ECO:0000256" key="2">
    <source>
        <dbReference type="ARBA" id="ARBA00007543"/>
    </source>
</evidence>
<feature type="transmembrane region" description="Helical" evidence="7">
    <location>
        <begin position="285"/>
        <end position="310"/>
    </location>
</feature>
<evidence type="ECO:0000313" key="8">
    <source>
        <dbReference type="EMBL" id="WLS80803.1"/>
    </source>
</evidence>
<organism evidence="8 9">
    <name type="scientific">Erwinia pyri</name>
    <dbReference type="NCBI Taxonomy" id="3062598"/>
    <lineage>
        <taxon>Bacteria</taxon>
        <taxon>Pseudomonadati</taxon>
        <taxon>Pseudomonadota</taxon>
        <taxon>Gammaproteobacteria</taxon>
        <taxon>Enterobacterales</taxon>
        <taxon>Erwiniaceae</taxon>
        <taxon>Erwinia</taxon>
    </lineage>
</organism>
<evidence type="ECO:0000256" key="6">
    <source>
        <dbReference type="ARBA" id="ARBA00023136"/>
    </source>
</evidence>
<feature type="transmembrane region" description="Helical" evidence="7">
    <location>
        <begin position="243"/>
        <end position="265"/>
    </location>
</feature>
<comment type="similarity">
    <text evidence="2">Belongs to the cytochrome ubiquinol oxidase subunit 2 family.</text>
</comment>
<dbReference type="GO" id="GO:0070069">
    <property type="term" value="C:cytochrome complex"/>
    <property type="evidence" value="ECO:0007669"/>
    <property type="project" value="TreeGrafter"/>
</dbReference>
<keyword evidence="6 7" id="KW-0472">Membrane</keyword>
<evidence type="ECO:0000256" key="1">
    <source>
        <dbReference type="ARBA" id="ARBA00004651"/>
    </source>
</evidence>
<feature type="transmembrane region" description="Helical" evidence="7">
    <location>
        <begin position="211"/>
        <end position="236"/>
    </location>
</feature>
<reference evidence="8 9" key="1">
    <citation type="submission" date="2023-07" db="EMBL/GenBank/DDBJ databases">
        <title>Pathogenic bacteria of pear tree diseases.</title>
        <authorList>
            <person name="Zhang Z."/>
            <person name="He L."/>
            <person name="Huang R."/>
        </authorList>
    </citation>
    <scope>NUCLEOTIDE SEQUENCE [LARGE SCALE GENOMIC DNA]</scope>
    <source>
        <strain evidence="8 9">DE2</strain>
    </source>
</reference>
<protein>
    <submittedName>
        <fullName evidence="8">Cytochrome d ubiquinol oxidase subunit II</fullName>
    </submittedName>
</protein>
<feature type="transmembrane region" description="Helical" evidence="7">
    <location>
        <begin position="112"/>
        <end position="132"/>
    </location>
</feature>
<comment type="subcellular location">
    <subcellularLocation>
        <location evidence="1">Cell membrane</location>
        <topology evidence="1">Multi-pass membrane protein</topology>
    </subcellularLocation>
</comment>
<evidence type="ECO:0000256" key="7">
    <source>
        <dbReference type="SAM" id="Phobius"/>
    </source>
</evidence>
<dbReference type="EMBL" id="CP132353">
    <property type="protein sequence ID" value="WLS80803.1"/>
    <property type="molecule type" value="Genomic_DNA"/>
</dbReference>
<dbReference type="InterPro" id="IPR003317">
    <property type="entry name" value="Cyt-d_oxidase_su2"/>
</dbReference>
<feature type="transmembrane region" description="Helical" evidence="7">
    <location>
        <begin position="82"/>
        <end position="100"/>
    </location>
</feature>
<dbReference type="GO" id="GO:0005886">
    <property type="term" value="C:plasma membrane"/>
    <property type="evidence" value="ECO:0007669"/>
    <property type="project" value="UniProtKB-SubCell"/>
</dbReference>
<sequence>MFDSVTLAAGVLAFTLLMYVLLDGTDLGVGMLLGFFPETQERHKLIATILPVWDANETWLVLLGGGMLALFPAAYGTLLTGFYPWIIIMLLALIFRAVGIEYRRDASLRVKFLLDRVCIAASACVAFIQGLLAGSIVAGKPLDSVLAVFSPFSVLFGAATIAGYLLLGCCWVHWRTEGQPARRAIRLAGAFLALTVILVIGLLLLQQPRLATLVALPGTKLMLAASTLFALLVPIALRSKVRLLPLAAALLMVISLIALTLRAVYPWLIPNVLSLQDAAAPEATRAFVLGGTALAIPITLIYNSWAFWILRGKVS</sequence>
<proteinExistence type="inferred from homology"/>
<evidence type="ECO:0000256" key="4">
    <source>
        <dbReference type="ARBA" id="ARBA00022692"/>
    </source>
</evidence>
<gene>
    <name evidence="8" type="ORF">Q3V30_10135</name>
</gene>
<evidence type="ECO:0000313" key="9">
    <source>
        <dbReference type="Proteomes" id="UP001228139"/>
    </source>
</evidence>
<feature type="transmembrane region" description="Helical" evidence="7">
    <location>
        <begin position="152"/>
        <end position="172"/>
    </location>
</feature>
<keyword evidence="9" id="KW-1185">Reference proteome</keyword>
<evidence type="ECO:0000256" key="5">
    <source>
        <dbReference type="ARBA" id="ARBA00022989"/>
    </source>
</evidence>
<dbReference type="PANTHER" id="PTHR43141">
    <property type="entry name" value="CYTOCHROME BD2 SUBUNIT II"/>
    <property type="match status" value="1"/>
</dbReference>
<dbReference type="KEGG" id="epi:Q3V30_10135"/>
<dbReference type="GO" id="GO:0009055">
    <property type="term" value="F:electron transfer activity"/>
    <property type="evidence" value="ECO:0007669"/>
    <property type="project" value="TreeGrafter"/>
</dbReference>
<dbReference type="GO" id="GO:0016682">
    <property type="term" value="F:oxidoreductase activity, acting on diphenols and related substances as donors, oxygen as acceptor"/>
    <property type="evidence" value="ECO:0007669"/>
    <property type="project" value="TreeGrafter"/>
</dbReference>
<keyword evidence="5 7" id="KW-1133">Transmembrane helix</keyword>
<keyword evidence="4 7" id="KW-0812">Transmembrane</keyword>
<evidence type="ECO:0000256" key="3">
    <source>
        <dbReference type="ARBA" id="ARBA00022475"/>
    </source>
</evidence>
<accession>A0AA50DPL5</accession>
<dbReference type="AlphaFoldDB" id="A0AA50DPL5"/>
<dbReference type="Pfam" id="PF02322">
    <property type="entry name" value="Cyt_bd_oxida_II"/>
    <property type="match status" value="1"/>
</dbReference>
<dbReference type="RefSeq" id="WP_306212913.1">
    <property type="nucleotide sequence ID" value="NZ_CP132353.1"/>
</dbReference>
<dbReference type="GO" id="GO:0019646">
    <property type="term" value="P:aerobic electron transport chain"/>
    <property type="evidence" value="ECO:0007669"/>
    <property type="project" value="TreeGrafter"/>
</dbReference>